<dbReference type="AlphaFoldDB" id="A0A0K2ZVN4"/>
<evidence type="ECO:0000313" key="2">
    <source>
        <dbReference type="Proteomes" id="UP000041247"/>
    </source>
</evidence>
<accession>A0A0K2ZVN4</accession>
<reference evidence="1 2" key="1">
    <citation type="submission" date="2015-07" db="EMBL/GenBank/DDBJ databases">
        <authorList>
            <person name="Noorani M."/>
        </authorList>
    </citation>
    <scope>NUCLEOTIDE SEQUENCE [LARGE SCALE GENOMIC DNA]</scope>
    <source>
        <strain evidence="1">LMG728</strain>
    </source>
</reference>
<gene>
    <name evidence="1" type="ORF">XTPLMG728_2318</name>
</gene>
<proteinExistence type="predicted"/>
<evidence type="ECO:0000313" key="1">
    <source>
        <dbReference type="EMBL" id="CTP89703.1"/>
    </source>
</evidence>
<dbReference type="Proteomes" id="UP000041247">
    <property type="component" value="Unassembled WGS sequence"/>
</dbReference>
<organism evidence="1 2">
    <name type="scientific">Xanthomonas graminis pv. poae</name>
    <dbReference type="NCBI Taxonomy" id="227946"/>
    <lineage>
        <taxon>Bacteria</taxon>
        <taxon>Pseudomonadati</taxon>
        <taxon>Pseudomonadota</taxon>
        <taxon>Gammaproteobacteria</taxon>
        <taxon>Lysobacterales</taxon>
        <taxon>Lysobacteraceae</taxon>
        <taxon>Xanthomonas</taxon>
        <taxon>Xanthomonas translucens group</taxon>
        <taxon>Xanthomonas graminis</taxon>
    </lineage>
</organism>
<name>A0A0K2ZVN4_9XANT</name>
<protein>
    <submittedName>
        <fullName evidence="1">Uncharacterized protein</fullName>
    </submittedName>
</protein>
<sequence length="63" mass="6913">MKDDLLSQALAALRGNEARPYTIKVGGMELSANGAADHALLLDALKHLPLQQIVVVKFWWTRG</sequence>
<dbReference type="EMBL" id="CXOK01000071">
    <property type="protein sequence ID" value="CTP89703.1"/>
    <property type="molecule type" value="Genomic_DNA"/>
</dbReference>